<evidence type="ECO:0000256" key="7">
    <source>
        <dbReference type="ARBA" id="ARBA00022985"/>
    </source>
</evidence>
<feature type="transmembrane region" description="Helical" evidence="11">
    <location>
        <begin position="50"/>
        <end position="74"/>
    </location>
</feature>
<comment type="subcellular location">
    <subcellularLocation>
        <location evidence="1">Cell membrane</location>
        <topology evidence="1">Multi-pass membrane protein</topology>
    </subcellularLocation>
</comment>
<dbReference type="Gene3D" id="1.10.3730.20">
    <property type="match status" value="1"/>
</dbReference>
<evidence type="ECO:0000256" key="10">
    <source>
        <dbReference type="ARBA" id="ARBA00023136"/>
    </source>
</evidence>
<dbReference type="Pfam" id="PF00892">
    <property type="entry name" value="EamA"/>
    <property type="match status" value="1"/>
</dbReference>
<dbReference type="PANTHER" id="PTHR30561:SF9">
    <property type="entry name" value="4-AMINO-4-DEOXY-L-ARABINOSE-PHOSPHOUNDECAPRENOL FLIPPASE SUBUNIT ARNF-RELATED"/>
    <property type="match status" value="1"/>
</dbReference>
<dbReference type="STRING" id="1792290.MSP8886_00098"/>
<dbReference type="PANTHER" id="PTHR30561">
    <property type="entry name" value="SMR FAMILY PROTON-DEPENDENT DRUG EFFLUX TRANSPORTER SUGE"/>
    <property type="match status" value="1"/>
</dbReference>
<evidence type="ECO:0000259" key="12">
    <source>
        <dbReference type="Pfam" id="PF00892"/>
    </source>
</evidence>
<evidence type="ECO:0000256" key="8">
    <source>
        <dbReference type="ARBA" id="ARBA00022989"/>
    </source>
</evidence>
<dbReference type="GO" id="GO:0009103">
    <property type="term" value="P:lipopolysaccharide biosynthetic process"/>
    <property type="evidence" value="ECO:0007669"/>
    <property type="project" value="UniProtKB-KW"/>
</dbReference>
<name>A0A1A8T112_9GAMM</name>
<dbReference type="EMBL" id="FLOB01000001">
    <property type="protein sequence ID" value="SBS24843.1"/>
    <property type="molecule type" value="Genomic_DNA"/>
</dbReference>
<keyword evidence="4" id="KW-0997">Cell inner membrane</keyword>
<gene>
    <name evidence="13" type="primary">arnF</name>
    <name evidence="13" type="ORF">MSP8886_00098</name>
</gene>
<dbReference type="InterPro" id="IPR037185">
    <property type="entry name" value="EmrE-like"/>
</dbReference>
<evidence type="ECO:0000256" key="11">
    <source>
        <dbReference type="SAM" id="Phobius"/>
    </source>
</evidence>
<keyword evidence="10 11" id="KW-0472">Membrane</keyword>
<dbReference type="AlphaFoldDB" id="A0A1A8T112"/>
<keyword evidence="5" id="KW-0441">Lipid A biosynthesis</keyword>
<evidence type="ECO:0000313" key="14">
    <source>
        <dbReference type="Proteomes" id="UP000092544"/>
    </source>
</evidence>
<protein>
    <submittedName>
        <fullName evidence="13">Putative 4-amino-4-deoxy-L-arabinose-phosphoundecaprenol flippase subunit ArnF</fullName>
    </submittedName>
</protein>
<dbReference type="RefSeq" id="WP_067011624.1">
    <property type="nucleotide sequence ID" value="NZ_FLOB01000001.1"/>
</dbReference>
<feature type="transmembrane region" description="Helical" evidence="11">
    <location>
        <begin position="107"/>
        <end position="125"/>
    </location>
</feature>
<keyword evidence="6 11" id="KW-0812">Transmembrane</keyword>
<evidence type="ECO:0000256" key="2">
    <source>
        <dbReference type="ARBA" id="ARBA00022475"/>
    </source>
</evidence>
<feature type="domain" description="EamA" evidence="12">
    <location>
        <begin position="5"/>
        <end position="124"/>
    </location>
</feature>
<evidence type="ECO:0000256" key="4">
    <source>
        <dbReference type="ARBA" id="ARBA00022519"/>
    </source>
</evidence>
<evidence type="ECO:0000256" key="3">
    <source>
        <dbReference type="ARBA" id="ARBA00022516"/>
    </source>
</evidence>
<dbReference type="InterPro" id="IPR000620">
    <property type="entry name" value="EamA_dom"/>
</dbReference>
<dbReference type="GO" id="GO:0009245">
    <property type="term" value="P:lipid A biosynthetic process"/>
    <property type="evidence" value="ECO:0007669"/>
    <property type="project" value="UniProtKB-KW"/>
</dbReference>
<sequence length="133" mass="14562">MRSWFAIIASLLLVTLAQLLMKSGMSGMPVVSLNWLMVEGNGIAFLQSHLSSLIHVFFGLMCYGLSLGCWMLALKKIPLSVAYPCLSISYVLVTLLAHWVFAEPLSWVVLVGSVLIMLGVSLITYKPAGHRAH</sequence>
<organism evidence="13 14">
    <name type="scientific">Marinomonas spartinae</name>
    <dbReference type="NCBI Taxonomy" id="1792290"/>
    <lineage>
        <taxon>Bacteria</taxon>
        <taxon>Pseudomonadati</taxon>
        <taxon>Pseudomonadota</taxon>
        <taxon>Gammaproteobacteria</taxon>
        <taxon>Oceanospirillales</taxon>
        <taxon>Oceanospirillaceae</taxon>
        <taxon>Marinomonas</taxon>
    </lineage>
</organism>
<dbReference type="InterPro" id="IPR000390">
    <property type="entry name" value="Small_drug/metabolite_transptr"/>
</dbReference>
<evidence type="ECO:0000313" key="13">
    <source>
        <dbReference type="EMBL" id="SBS24843.1"/>
    </source>
</evidence>
<dbReference type="GO" id="GO:0022857">
    <property type="term" value="F:transmembrane transporter activity"/>
    <property type="evidence" value="ECO:0007669"/>
    <property type="project" value="InterPro"/>
</dbReference>
<dbReference type="OrthoDB" id="5592809at2"/>
<evidence type="ECO:0000256" key="5">
    <source>
        <dbReference type="ARBA" id="ARBA00022556"/>
    </source>
</evidence>
<dbReference type="Proteomes" id="UP000092544">
    <property type="component" value="Unassembled WGS sequence"/>
</dbReference>
<keyword evidence="9" id="KW-0443">Lipid metabolism</keyword>
<evidence type="ECO:0000256" key="1">
    <source>
        <dbReference type="ARBA" id="ARBA00004651"/>
    </source>
</evidence>
<keyword evidence="8 11" id="KW-1133">Transmembrane helix</keyword>
<dbReference type="GO" id="GO:0005886">
    <property type="term" value="C:plasma membrane"/>
    <property type="evidence" value="ECO:0007669"/>
    <property type="project" value="UniProtKB-SubCell"/>
</dbReference>
<keyword evidence="3" id="KW-0444">Lipid biosynthesis</keyword>
<feature type="transmembrane region" description="Helical" evidence="11">
    <location>
        <begin position="81"/>
        <end position="101"/>
    </location>
</feature>
<reference evidence="13 14" key="1">
    <citation type="submission" date="2016-06" db="EMBL/GenBank/DDBJ databases">
        <authorList>
            <person name="Kjaerup R.B."/>
            <person name="Dalgaard T.S."/>
            <person name="Juul-Madsen H.R."/>
        </authorList>
    </citation>
    <scope>NUCLEOTIDE SEQUENCE [LARGE SCALE GENOMIC DNA]</scope>
    <source>
        <strain evidence="13 14">CECT 8886</strain>
    </source>
</reference>
<keyword evidence="14" id="KW-1185">Reference proteome</keyword>
<proteinExistence type="predicted"/>
<accession>A0A1A8T112</accession>
<dbReference type="SUPFAM" id="SSF103481">
    <property type="entry name" value="Multidrug resistance efflux transporter EmrE"/>
    <property type="match status" value="1"/>
</dbReference>
<keyword evidence="7" id="KW-0448">Lipopolysaccharide biosynthesis</keyword>
<evidence type="ECO:0000256" key="6">
    <source>
        <dbReference type="ARBA" id="ARBA00022692"/>
    </source>
</evidence>
<evidence type="ECO:0000256" key="9">
    <source>
        <dbReference type="ARBA" id="ARBA00023098"/>
    </source>
</evidence>
<keyword evidence="2" id="KW-1003">Cell membrane</keyword>